<evidence type="ECO:0000259" key="13">
    <source>
        <dbReference type="Pfam" id="PF01095"/>
    </source>
</evidence>
<reference evidence="14" key="1">
    <citation type="submission" date="2022-02" db="EMBL/GenBank/DDBJ databases">
        <authorList>
            <person name="Henning P.M."/>
            <person name="McCubbin A.G."/>
            <person name="Shore J.S."/>
        </authorList>
    </citation>
    <scope>NUCLEOTIDE SEQUENCE</scope>
    <source>
        <strain evidence="14">F60SS</strain>
        <tissue evidence="14">Leaves</tissue>
    </source>
</reference>
<dbReference type="InterPro" id="IPR011050">
    <property type="entry name" value="Pectin_lyase_fold/virulence"/>
</dbReference>
<evidence type="ECO:0000256" key="11">
    <source>
        <dbReference type="PROSITE-ProRule" id="PRU10040"/>
    </source>
</evidence>
<feature type="domain" description="Pectinesterase catalytic" evidence="13">
    <location>
        <begin position="74"/>
        <end position="360"/>
    </location>
</feature>
<dbReference type="InterPro" id="IPR033131">
    <property type="entry name" value="Pectinesterase_Asp_AS"/>
</dbReference>
<comment type="catalytic activity">
    <reaction evidence="10 12">
        <text>[(1-&gt;4)-alpha-D-galacturonosyl methyl ester](n) + n H2O = [(1-&gt;4)-alpha-D-galacturonosyl](n) + n methanol + n H(+)</text>
        <dbReference type="Rhea" id="RHEA:22380"/>
        <dbReference type="Rhea" id="RHEA-COMP:14570"/>
        <dbReference type="Rhea" id="RHEA-COMP:14573"/>
        <dbReference type="ChEBI" id="CHEBI:15377"/>
        <dbReference type="ChEBI" id="CHEBI:15378"/>
        <dbReference type="ChEBI" id="CHEBI:17790"/>
        <dbReference type="ChEBI" id="CHEBI:140522"/>
        <dbReference type="ChEBI" id="CHEBI:140523"/>
        <dbReference type="EC" id="3.1.1.11"/>
    </reaction>
</comment>
<name>A0A9Q0GD38_9ROSI</name>
<evidence type="ECO:0000256" key="3">
    <source>
        <dbReference type="ARBA" id="ARBA00008891"/>
    </source>
</evidence>
<evidence type="ECO:0000256" key="7">
    <source>
        <dbReference type="ARBA" id="ARBA00022729"/>
    </source>
</evidence>
<proteinExistence type="inferred from homology"/>
<evidence type="ECO:0000256" key="12">
    <source>
        <dbReference type="RuleBase" id="RU000589"/>
    </source>
</evidence>
<dbReference type="EC" id="3.1.1.11" evidence="4 12"/>
<keyword evidence="6" id="KW-0964">Secreted</keyword>
<keyword evidence="8 12" id="KW-0378">Hydrolase</keyword>
<comment type="subcellular location">
    <subcellularLocation>
        <location evidence="1">Secreted</location>
        <location evidence="1">Cell wall</location>
    </subcellularLocation>
</comment>
<evidence type="ECO:0000256" key="9">
    <source>
        <dbReference type="ARBA" id="ARBA00023085"/>
    </source>
</evidence>
<dbReference type="PANTHER" id="PTHR31321">
    <property type="entry name" value="ACYL-COA THIOESTER HYDROLASE YBHC-RELATED"/>
    <property type="match status" value="1"/>
</dbReference>
<keyword evidence="5" id="KW-0134">Cell wall</keyword>
<dbReference type="InterPro" id="IPR012334">
    <property type="entry name" value="Pectin_lyas_fold"/>
</dbReference>
<dbReference type="InterPro" id="IPR000070">
    <property type="entry name" value="Pectinesterase_cat"/>
</dbReference>
<dbReference type="AlphaFoldDB" id="A0A9Q0GD38"/>
<keyword evidence="15" id="KW-1185">Reference proteome</keyword>
<evidence type="ECO:0000256" key="8">
    <source>
        <dbReference type="ARBA" id="ARBA00022801"/>
    </source>
</evidence>
<dbReference type="Proteomes" id="UP001141552">
    <property type="component" value="Unassembled WGS sequence"/>
</dbReference>
<gene>
    <name evidence="14" type="ORF">Tsubulata_036221</name>
</gene>
<evidence type="ECO:0000256" key="6">
    <source>
        <dbReference type="ARBA" id="ARBA00022525"/>
    </source>
</evidence>
<evidence type="ECO:0000313" key="14">
    <source>
        <dbReference type="EMBL" id="KAJ4846444.1"/>
    </source>
</evidence>
<evidence type="ECO:0000256" key="1">
    <source>
        <dbReference type="ARBA" id="ARBA00004191"/>
    </source>
</evidence>
<comment type="similarity">
    <text evidence="3">Belongs to the pectinesterase family.</text>
</comment>
<accession>A0A9Q0GD38</accession>
<dbReference type="PANTHER" id="PTHR31321:SF87">
    <property type="entry name" value="PECTINESTERASE 63-RELATED"/>
    <property type="match status" value="1"/>
</dbReference>
<feature type="active site" evidence="11">
    <location>
        <position position="225"/>
    </location>
</feature>
<evidence type="ECO:0000256" key="10">
    <source>
        <dbReference type="ARBA" id="ARBA00047928"/>
    </source>
</evidence>
<dbReference type="EMBL" id="JAKUCV010001421">
    <property type="protein sequence ID" value="KAJ4846444.1"/>
    <property type="molecule type" value="Genomic_DNA"/>
</dbReference>
<sequence>MLKKITYMAAIQYASMAIIILLAKTTTSSNSQPIPSDKSKVESWFQNTIKPLAVRKSTLNSSLTAAEAKPIIIKVRKDGSGKFKTLTEAIASIPTGNFQRLIIDIGPGKYVEKLTIDRSKPFVTLRGSPGNKPILSFDGTAKKFGTVYSATLQVFGDFFVASNIVFENTAPKPDGKMEGAQAVALRIGGDKAAFYNCRFLGFQDTVCDDQGRHFFKDCYIQGTVDFIFGSGKSLYLNTVLNVVESHARVTVITAGARDSPNQDQVYSFVHCKVQGDAKGSFLGRPWTHMPRVVFAYTELGSNVHPEGWSTFNHPERAQTVSFGEYKCSGPGSNFKGRPKFVKKLTDSQAQPYLSLQFIDASTWLLPHPK</sequence>
<dbReference type="PROSITE" id="PS00503">
    <property type="entry name" value="PECTINESTERASE_2"/>
    <property type="match status" value="1"/>
</dbReference>
<protein>
    <recommendedName>
        <fullName evidence="4 12">Pectinesterase</fullName>
        <ecNumber evidence="4 12">3.1.1.11</ecNumber>
    </recommendedName>
</protein>
<dbReference type="FunFam" id="2.160.20.10:FF:000008">
    <property type="entry name" value="Pectinesterase"/>
    <property type="match status" value="1"/>
</dbReference>
<evidence type="ECO:0000256" key="5">
    <source>
        <dbReference type="ARBA" id="ARBA00022512"/>
    </source>
</evidence>
<dbReference type="GO" id="GO:0045490">
    <property type="term" value="P:pectin catabolic process"/>
    <property type="evidence" value="ECO:0007669"/>
    <property type="project" value="UniProtKB-UniRule"/>
</dbReference>
<dbReference type="OrthoDB" id="845195at2759"/>
<comment type="pathway">
    <text evidence="2 12">Glycan metabolism; pectin degradation; 2-dehydro-3-deoxy-D-gluconate from pectin: step 1/5.</text>
</comment>
<dbReference type="SUPFAM" id="SSF51126">
    <property type="entry name" value="Pectin lyase-like"/>
    <property type="match status" value="1"/>
</dbReference>
<dbReference type="Gene3D" id="2.160.20.10">
    <property type="entry name" value="Single-stranded right-handed beta-helix, Pectin lyase-like"/>
    <property type="match status" value="1"/>
</dbReference>
<dbReference type="Pfam" id="PF01095">
    <property type="entry name" value="Pectinesterase"/>
    <property type="match status" value="1"/>
</dbReference>
<dbReference type="GO" id="GO:0030599">
    <property type="term" value="F:pectinesterase activity"/>
    <property type="evidence" value="ECO:0007669"/>
    <property type="project" value="UniProtKB-UniRule"/>
</dbReference>
<evidence type="ECO:0000256" key="2">
    <source>
        <dbReference type="ARBA" id="ARBA00005184"/>
    </source>
</evidence>
<organism evidence="14 15">
    <name type="scientific">Turnera subulata</name>
    <dbReference type="NCBI Taxonomy" id="218843"/>
    <lineage>
        <taxon>Eukaryota</taxon>
        <taxon>Viridiplantae</taxon>
        <taxon>Streptophyta</taxon>
        <taxon>Embryophyta</taxon>
        <taxon>Tracheophyta</taxon>
        <taxon>Spermatophyta</taxon>
        <taxon>Magnoliopsida</taxon>
        <taxon>eudicotyledons</taxon>
        <taxon>Gunneridae</taxon>
        <taxon>Pentapetalae</taxon>
        <taxon>rosids</taxon>
        <taxon>fabids</taxon>
        <taxon>Malpighiales</taxon>
        <taxon>Passifloraceae</taxon>
        <taxon>Turnera</taxon>
    </lineage>
</organism>
<evidence type="ECO:0000256" key="4">
    <source>
        <dbReference type="ARBA" id="ARBA00013229"/>
    </source>
</evidence>
<reference evidence="14" key="2">
    <citation type="journal article" date="2023" name="Plants (Basel)">
        <title>Annotation of the Turnera subulata (Passifloraceae) Draft Genome Reveals the S-Locus Evolved after the Divergence of Turneroideae from Passifloroideae in a Stepwise Manner.</title>
        <authorList>
            <person name="Henning P.M."/>
            <person name="Roalson E.H."/>
            <person name="Mir W."/>
            <person name="McCubbin A.G."/>
            <person name="Shore J.S."/>
        </authorList>
    </citation>
    <scope>NUCLEOTIDE SEQUENCE</scope>
    <source>
        <strain evidence="14">F60SS</strain>
    </source>
</reference>
<keyword evidence="9 12" id="KW-0063">Aspartyl esterase</keyword>
<keyword evidence="7" id="KW-0732">Signal</keyword>
<comment type="caution">
    <text evidence="14">The sequence shown here is derived from an EMBL/GenBank/DDBJ whole genome shotgun (WGS) entry which is preliminary data.</text>
</comment>
<evidence type="ECO:0000313" key="15">
    <source>
        <dbReference type="Proteomes" id="UP001141552"/>
    </source>
</evidence>
<dbReference type="GO" id="GO:0042545">
    <property type="term" value="P:cell wall modification"/>
    <property type="evidence" value="ECO:0007669"/>
    <property type="project" value="UniProtKB-UniRule"/>
</dbReference>